<evidence type="ECO:0000313" key="1">
    <source>
        <dbReference type="EMBL" id="MBK1662115.1"/>
    </source>
</evidence>
<organism evidence="1 2">
    <name type="scientific">Paracraurococcus ruber</name>
    <dbReference type="NCBI Taxonomy" id="77675"/>
    <lineage>
        <taxon>Bacteria</taxon>
        <taxon>Pseudomonadati</taxon>
        <taxon>Pseudomonadota</taxon>
        <taxon>Alphaproteobacteria</taxon>
        <taxon>Acetobacterales</taxon>
        <taxon>Roseomonadaceae</taxon>
        <taxon>Paracraurococcus</taxon>
    </lineage>
</organism>
<comment type="caution">
    <text evidence="1">The sequence shown here is derived from an EMBL/GenBank/DDBJ whole genome shotgun (WGS) entry which is preliminary data.</text>
</comment>
<name>A0ABS1D5F8_9PROT</name>
<evidence type="ECO:0000313" key="2">
    <source>
        <dbReference type="Proteomes" id="UP000697995"/>
    </source>
</evidence>
<dbReference type="Proteomes" id="UP000697995">
    <property type="component" value="Unassembled WGS sequence"/>
</dbReference>
<proteinExistence type="predicted"/>
<protein>
    <submittedName>
        <fullName evidence="1">Uncharacterized protein</fullName>
    </submittedName>
</protein>
<gene>
    <name evidence="1" type="ORF">CKO45_28415</name>
</gene>
<keyword evidence="2" id="KW-1185">Reference proteome</keyword>
<dbReference type="EMBL" id="NRSG01000454">
    <property type="protein sequence ID" value="MBK1662115.1"/>
    <property type="molecule type" value="Genomic_DNA"/>
</dbReference>
<sequence>MPDICTPTLHDRALWSRVSQLPVLAPRSVRHATRAVALEGLAGRAAARAAEQAEQATRDACTHTHYHLLVELVRQSEPAGGPAQAARHPKEVEALARAVLLRRSANGALSPAAAFQALADLAEVLEPCGLPGDPTRARLPRLSAEIAAVIHDLSRWSELASPTERGCIRLLAEGAALTQRCFGLALQEVHGLMEDLWQLAERWRLMPEAIGEIAARPDWLLDGWEMICGLWRAAGDGERSAVLGDMAQLVPVMPVEVADWAGFDAPTIMETHRIGLRHWRRSVHANQDWMTGRILDSTARYEAMRARCA</sequence>
<reference evidence="1 2" key="1">
    <citation type="journal article" date="2020" name="Microorganisms">
        <title>Osmotic Adaptation and Compatible Solute Biosynthesis of Phototrophic Bacteria as Revealed from Genome Analyses.</title>
        <authorList>
            <person name="Imhoff J.F."/>
            <person name="Rahn T."/>
            <person name="Kunzel S."/>
            <person name="Keller A."/>
            <person name="Neulinger S.C."/>
        </authorList>
    </citation>
    <scope>NUCLEOTIDE SEQUENCE [LARGE SCALE GENOMIC DNA]</scope>
    <source>
        <strain evidence="1 2">DSM 15382</strain>
    </source>
</reference>
<accession>A0ABS1D5F8</accession>